<evidence type="ECO:0000256" key="1">
    <source>
        <dbReference type="SAM" id="MobiDB-lite"/>
    </source>
</evidence>
<dbReference type="Proteomes" id="UP000295818">
    <property type="component" value="Unassembled WGS sequence"/>
</dbReference>
<protein>
    <recommendedName>
        <fullName evidence="4">Strictosidine synthase</fullName>
    </recommendedName>
</protein>
<feature type="region of interest" description="Disordered" evidence="1">
    <location>
        <begin position="1"/>
        <end position="27"/>
    </location>
</feature>
<dbReference type="EMBL" id="SLWM01000031">
    <property type="protein sequence ID" value="TCO11354.1"/>
    <property type="molecule type" value="Genomic_DNA"/>
</dbReference>
<gene>
    <name evidence="2" type="ORF">EV644_13117</name>
</gene>
<proteinExistence type="predicted"/>
<evidence type="ECO:0000313" key="3">
    <source>
        <dbReference type="Proteomes" id="UP000295818"/>
    </source>
</evidence>
<keyword evidence="3" id="KW-1185">Reference proteome</keyword>
<dbReference type="Gene3D" id="3.30.70.100">
    <property type="match status" value="1"/>
</dbReference>
<accession>A0ABY2B800</accession>
<reference evidence="2 3" key="1">
    <citation type="journal article" date="2015" name="Stand. Genomic Sci.">
        <title>Genomic Encyclopedia of Bacterial and Archaeal Type Strains, Phase III: the genomes of soil and plant-associated and newly described type strains.</title>
        <authorList>
            <person name="Whitman W.B."/>
            <person name="Woyke T."/>
            <person name="Klenk H.P."/>
            <person name="Zhou Y."/>
            <person name="Lilburn T.G."/>
            <person name="Beck B.J."/>
            <person name="De Vos P."/>
            <person name="Vandamme P."/>
            <person name="Eisen J.A."/>
            <person name="Garrity G."/>
            <person name="Hugenholtz P."/>
            <person name="Kyrpides N.C."/>
        </authorList>
    </citation>
    <scope>NUCLEOTIDE SEQUENCE [LARGE SCALE GENOMIC DNA]</scope>
    <source>
        <strain evidence="2 3">VKM Ac-2538</strain>
    </source>
</reference>
<organism evidence="2 3">
    <name type="scientific">Kribbella orskensis</name>
    <dbReference type="NCBI Taxonomy" id="2512216"/>
    <lineage>
        <taxon>Bacteria</taxon>
        <taxon>Bacillati</taxon>
        <taxon>Actinomycetota</taxon>
        <taxon>Actinomycetes</taxon>
        <taxon>Propionibacteriales</taxon>
        <taxon>Kribbellaceae</taxon>
        <taxon>Kribbella</taxon>
    </lineage>
</organism>
<evidence type="ECO:0008006" key="4">
    <source>
        <dbReference type="Google" id="ProtNLM"/>
    </source>
</evidence>
<comment type="caution">
    <text evidence="2">The sequence shown here is derived from an EMBL/GenBank/DDBJ whole genome shotgun (WGS) entry which is preliminary data.</text>
</comment>
<name>A0ABY2B800_9ACTN</name>
<sequence length="287" mass="32153">MTTRTLQPHVPDQERKGNTMSTSPSAAQLGVKKHLTSSIPLWVRTDQPRQTGMDYWKGPHSKIISATPRLEEYRQIHLAEDNPGRWPVTDEVETSIPVDRKIDGVAEVTFHSALSPLLGRKQTQLAYKDEINVFRRTLLYTGPPNSSRWYDVAGPGETVGARALVYLRRRDGVGAGEFRKFIKNQLVPALAGTGVLNELRTQTFLPWIEKLWDTPNVAHDNPHDQHFHASLILGFTDTASRDAFLTSNVIEELSNQLTPLASAVHAYDVTAALTYVKNGDILPHYQQ</sequence>
<evidence type="ECO:0000313" key="2">
    <source>
        <dbReference type="EMBL" id="TCO11354.1"/>
    </source>
</evidence>